<accession>A0A1G7N3M8</accession>
<feature type="region of interest" description="Disordered" evidence="1">
    <location>
        <begin position="238"/>
        <end position="298"/>
    </location>
</feature>
<evidence type="ECO:0000313" key="2">
    <source>
        <dbReference type="EMBL" id="SDF68507.1"/>
    </source>
</evidence>
<evidence type="ECO:0000256" key="1">
    <source>
        <dbReference type="SAM" id="MobiDB-lite"/>
    </source>
</evidence>
<reference evidence="3" key="1">
    <citation type="submission" date="2016-10" db="EMBL/GenBank/DDBJ databases">
        <authorList>
            <person name="Varghese N."/>
            <person name="Submissions S."/>
        </authorList>
    </citation>
    <scope>NUCLEOTIDE SEQUENCE [LARGE SCALE GENOMIC DNA]</scope>
    <source>
        <strain evidence="3">CGMCC 4.3506</strain>
    </source>
</reference>
<dbReference type="Proteomes" id="UP000199623">
    <property type="component" value="Unassembled WGS sequence"/>
</dbReference>
<proteinExistence type="predicted"/>
<sequence length="377" mass="37901">MSRSATASLAGLGVNPASELTGTTTDHATGRVLPVRGELAGLLPWGGLRRGSTVSVGGSTSLLLALLAGATAEGRWAAVVGLPQLGVLAAAELGVAVQRLALVPSPGSDPGPVIAALLDGIDLVAVACPLPPALARRLTARARQRRTVLIAFGPWPSADVELTAESVRWNHLDDGAETLRRQQISVRTGGRGAAGRPRHVLLTFGEEEIELPLAAGNPPRSDEPADAGPDRVDELAARRADTSGATDRPVRKAGAALPGAPSSGVPQSGVPSSGVPLPGGPLSDVPGKARPVATAGGARSLAEALGAPLAKLAQGSPPAGGPPNFIIPGSTDSFRASKRASVSKRAPVSRPAPVSKPAPTPQPAQVSQPTQPPEHPA</sequence>
<gene>
    <name evidence="2" type="ORF">SAMN05216553_102653</name>
</gene>
<evidence type="ECO:0008006" key="4">
    <source>
        <dbReference type="Google" id="ProtNLM"/>
    </source>
</evidence>
<feature type="compositionally biased region" description="Low complexity" evidence="1">
    <location>
        <begin position="253"/>
        <end position="286"/>
    </location>
</feature>
<organism evidence="2 3">
    <name type="scientific">Lentzea fradiae</name>
    <dbReference type="NCBI Taxonomy" id="200378"/>
    <lineage>
        <taxon>Bacteria</taxon>
        <taxon>Bacillati</taxon>
        <taxon>Actinomycetota</taxon>
        <taxon>Actinomycetes</taxon>
        <taxon>Pseudonocardiales</taxon>
        <taxon>Pseudonocardiaceae</taxon>
        <taxon>Lentzea</taxon>
    </lineage>
</organism>
<keyword evidence="3" id="KW-1185">Reference proteome</keyword>
<dbReference type="EMBL" id="FNCC01000002">
    <property type="protein sequence ID" value="SDF68507.1"/>
    <property type="molecule type" value="Genomic_DNA"/>
</dbReference>
<name>A0A1G7N3M8_9PSEU</name>
<protein>
    <recommendedName>
        <fullName evidence="4">Protein ImuA</fullName>
    </recommendedName>
</protein>
<dbReference type="RefSeq" id="WP_342713646.1">
    <property type="nucleotide sequence ID" value="NZ_FNCC01000002.1"/>
</dbReference>
<feature type="region of interest" description="Disordered" evidence="1">
    <location>
        <begin position="311"/>
        <end position="377"/>
    </location>
</feature>
<dbReference type="AlphaFoldDB" id="A0A1G7N3M8"/>
<dbReference type="STRING" id="200378.SAMN05216553_102653"/>
<evidence type="ECO:0000313" key="3">
    <source>
        <dbReference type="Proteomes" id="UP000199623"/>
    </source>
</evidence>